<dbReference type="GO" id="GO:0003676">
    <property type="term" value="F:nucleic acid binding"/>
    <property type="evidence" value="ECO:0007669"/>
    <property type="project" value="InterPro"/>
</dbReference>
<gene>
    <name evidence="2" type="ORF">ALC57_08971</name>
</gene>
<evidence type="ECO:0000313" key="2">
    <source>
        <dbReference type="EMBL" id="KYN18711.1"/>
    </source>
</evidence>
<evidence type="ECO:0000259" key="1">
    <source>
        <dbReference type="PROSITE" id="PS50879"/>
    </source>
</evidence>
<dbReference type="STRING" id="471704.A0A151J658"/>
<dbReference type="InterPro" id="IPR036397">
    <property type="entry name" value="RNaseH_sf"/>
</dbReference>
<organism evidence="2 3">
    <name type="scientific">Trachymyrmex cornetzi</name>
    <dbReference type="NCBI Taxonomy" id="471704"/>
    <lineage>
        <taxon>Eukaryota</taxon>
        <taxon>Metazoa</taxon>
        <taxon>Ecdysozoa</taxon>
        <taxon>Arthropoda</taxon>
        <taxon>Hexapoda</taxon>
        <taxon>Insecta</taxon>
        <taxon>Pterygota</taxon>
        <taxon>Neoptera</taxon>
        <taxon>Endopterygota</taxon>
        <taxon>Hymenoptera</taxon>
        <taxon>Apocrita</taxon>
        <taxon>Aculeata</taxon>
        <taxon>Formicoidea</taxon>
        <taxon>Formicidae</taxon>
        <taxon>Myrmicinae</taxon>
        <taxon>Trachymyrmex</taxon>
    </lineage>
</organism>
<dbReference type="GO" id="GO:0004523">
    <property type="term" value="F:RNA-DNA hybrid ribonuclease activity"/>
    <property type="evidence" value="ECO:0007669"/>
    <property type="project" value="InterPro"/>
</dbReference>
<proteinExistence type="predicted"/>
<dbReference type="PROSITE" id="PS50879">
    <property type="entry name" value="RNASE_H_1"/>
    <property type="match status" value="1"/>
</dbReference>
<name>A0A151J658_9HYME</name>
<dbReference type="CDD" id="cd09276">
    <property type="entry name" value="Rnase_HI_RT_non_LTR"/>
    <property type="match status" value="1"/>
</dbReference>
<evidence type="ECO:0000313" key="3">
    <source>
        <dbReference type="Proteomes" id="UP000078492"/>
    </source>
</evidence>
<dbReference type="SUPFAM" id="SSF53098">
    <property type="entry name" value="Ribonuclease H-like"/>
    <property type="match status" value="1"/>
</dbReference>
<keyword evidence="3" id="KW-1185">Reference proteome</keyword>
<dbReference type="Proteomes" id="UP000078492">
    <property type="component" value="Unassembled WGS sequence"/>
</dbReference>
<accession>A0A151J658</accession>
<sequence>MTNCIEEIECLSIQNNSLCKFHVQDSPKFYLLDFKYQLNTINIDLMSVSIKEAENASSEFLQMFQDKINKNTVIYTDGSRAGSEAGWSVGMANWCCNDFFKARFKLFDITSIYSAQAIALLMTIKRISSSVLNDLLIFSGSKSVLSSLLNMKKLKHQSYLIQEINQLLFECKEKNKNIELAWIPAHNIEGNDNADELAKKPAVEGPLLEVEVLHSDLVCIFRDKCIKDNDKFLNHRASSFNKGTFYFKN</sequence>
<dbReference type="InterPro" id="IPR012337">
    <property type="entry name" value="RNaseH-like_sf"/>
</dbReference>
<protein>
    <recommendedName>
        <fullName evidence="1">RNase H type-1 domain-containing protein</fullName>
    </recommendedName>
</protein>
<dbReference type="Gene3D" id="3.30.420.10">
    <property type="entry name" value="Ribonuclease H-like superfamily/Ribonuclease H"/>
    <property type="match status" value="1"/>
</dbReference>
<feature type="domain" description="RNase H type-1" evidence="1">
    <location>
        <begin position="68"/>
        <end position="203"/>
    </location>
</feature>
<dbReference type="Pfam" id="PF00075">
    <property type="entry name" value="RNase_H"/>
    <property type="match status" value="1"/>
</dbReference>
<dbReference type="AlphaFoldDB" id="A0A151J658"/>
<dbReference type="EMBL" id="KQ979874">
    <property type="protein sequence ID" value="KYN18711.1"/>
    <property type="molecule type" value="Genomic_DNA"/>
</dbReference>
<dbReference type="InterPro" id="IPR002156">
    <property type="entry name" value="RNaseH_domain"/>
</dbReference>
<reference evidence="2 3" key="1">
    <citation type="submission" date="2015-09" db="EMBL/GenBank/DDBJ databases">
        <title>Trachymyrmex cornetzi WGS genome.</title>
        <authorList>
            <person name="Nygaard S."/>
            <person name="Hu H."/>
            <person name="Boomsma J."/>
            <person name="Zhang G."/>
        </authorList>
    </citation>
    <scope>NUCLEOTIDE SEQUENCE [LARGE SCALE GENOMIC DNA]</scope>
    <source>
        <strain evidence="2">Tcor2-1</strain>
        <tissue evidence="2">Whole body</tissue>
    </source>
</reference>